<reference evidence="2 3" key="1">
    <citation type="journal article" date="2022" name="Syst. Appl. Microbiol.">
        <title>Rhodopirellula aestuarii sp. nov., a novel member of the genus Rhodopirellula isolated from brackish sediments collected in the Tagus River estuary, Portugal.</title>
        <authorList>
            <person name="Vitorino I.R."/>
            <person name="Klimek D."/>
            <person name="Calusinska M."/>
            <person name="Lobo-da-Cunha A."/>
            <person name="Vasconcelos V."/>
            <person name="Lage O.M."/>
        </authorList>
    </citation>
    <scope>NUCLEOTIDE SEQUENCE [LARGE SCALE GENOMIC DNA]</scope>
    <source>
        <strain evidence="2 3">ICT_H3.1</strain>
    </source>
</reference>
<name>A0ABT0U110_9BACT</name>
<comment type="caution">
    <text evidence="2">The sequence shown here is derived from an EMBL/GenBank/DDBJ whole genome shotgun (WGS) entry which is preliminary data.</text>
</comment>
<dbReference type="CDD" id="cd14256">
    <property type="entry name" value="Dockerin_I"/>
    <property type="match status" value="1"/>
</dbReference>
<accession>A0ABT0U110</accession>
<dbReference type="Gene3D" id="2.60.40.2810">
    <property type="match status" value="1"/>
</dbReference>
<dbReference type="RefSeq" id="WP_250927999.1">
    <property type="nucleotide sequence ID" value="NZ_JAMQBK010000021.1"/>
</dbReference>
<feature type="compositionally biased region" description="Gly residues" evidence="1">
    <location>
        <begin position="934"/>
        <end position="943"/>
    </location>
</feature>
<sequence>MPRHSRRTHRRLSLQVLDDRRVLAAIVGSVFHDANDSIRRDHDELGLSGRLVYVDQNDNARLDQGERYALSDSEGEFSIDDMPNGEYAVRLFNATKSQVQTSPHSAVPLHEAILRDDLTAALAAVKVDAGTPTEYIASGVLASGSELQTIAADGTRGAPVSFDGDITQISRLADGAILVVSEDVDGTSLTIIDDSLSQTDSFNVPDVGVTLDSVGSDDVGRGVAVAAPAGDGELSELWMVDRTDLSLSPTGVMVQPGTVVTSDTTQRVNDGPTRSVLSHLSLADDGNGGTTQSLAISFWSNTDGSTLTDPIIVSGASEVVAFHDEAGLLVLRSGDHLSVHDVDSGSLATLYTIDDTPPVAGIDAARGLIVTLSPRSLGSEASPSESGLRLLDSETGSVVADLAIDLSALGDIAAISLDTNLHSVALAGAAGMTQVSLRRPAAARASIADADAAPLSFGVRLIGDNSAPDFATPPVISVTEDEPYVSPAPGLLASVTDKEGDEGYVILPSESPSSGIASLGLNGQFAYTPFDDFEGIDTFTVILHDGRDATEAVVTINVISVPDAPVSVEAIIAPVPENILPADLGGEFDPIGVITIIDPDQVNQFDIHILDENRVPDPRFQVFDGEIVFIGPGRLDFENEWAIPLIFTVTDPDSETTIEYATTISVTDADDPISDIIPDNARVRENTPGEIIKSITVIDEDFDQIHSLDVDDDRFEVVNGELKLKDDRSLDREADLIVTINITASFGDDSFTKPFQLTVLDVPEVPENFVLSDDTVLELEPGDVVGDLTIAGNPAANGHSLTVNDPRFIFEGSTLRLADDKFIERTPNIDDEIILEVTATPDSGGVESVTTPFTILVVENDKPFHNDELPEDVNGNGEVSARDALAIINYLNTYGPGPVGEGDPAYGYDVNNDGIVTSLDALLVINLLNVTSTSGGGTVGNEPGGEPIDENDGSGAEDGIASASDADEVVPAAPLNRSASPRSGRVSSRDIAISEETAPEPLKTVGEADSATMEQMLEMLSADEPVDPSDESPTDQVFGEPEIDLLG</sequence>
<keyword evidence="3" id="KW-1185">Reference proteome</keyword>
<gene>
    <name evidence="2" type="ORF">NB063_06790</name>
</gene>
<feature type="region of interest" description="Disordered" evidence="1">
    <location>
        <begin position="933"/>
        <end position="1006"/>
    </location>
</feature>
<feature type="compositionally biased region" description="Acidic residues" evidence="1">
    <location>
        <begin position="1024"/>
        <end position="1033"/>
    </location>
</feature>
<dbReference type="InterPro" id="IPR036439">
    <property type="entry name" value="Dockerin_dom_sf"/>
</dbReference>
<organism evidence="2 3">
    <name type="scientific">Aporhodopirellula aestuarii</name>
    <dbReference type="NCBI Taxonomy" id="2950107"/>
    <lineage>
        <taxon>Bacteria</taxon>
        <taxon>Pseudomonadati</taxon>
        <taxon>Planctomycetota</taxon>
        <taxon>Planctomycetia</taxon>
        <taxon>Pirellulales</taxon>
        <taxon>Pirellulaceae</taxon>
        <taxon>Aporhodopirellula</taxon>
    </lineage>
</organism>
<dbReference type="InterPro" id="IPR002105">
    <property type="entry name" value="Dockerin_1_rpt"/>
</dbReference>
<dbReference type="Pfam" id="PF00404">
    <property type="entry name" value="Dockerin_1"/>
    <property type="match status" value="1"/>
</dbReference>
<proteinExistence type="predicted"/>
<protein>
    <submittedName>
        <fullName evidence="2">Dockerin type I domain-containing protein</fullName>
    </submittedName>
</protein>
<dbReference type="Proteomes" id="UP001202961">
    <property type="component" value="Unassembled WGS sequence"/>
</dbReference>
<dbReference type="SUPFAM" id="SSF117074">
    <property type="entry name" value="Hypothetical protein PA1324"/>
    <property type="match status" value="1"/>
</dbReference>
<evidence type="ECO:0000313" key="3">
    <source>
        <dbReference type="Proteomes" id="UP001202961"/>
    </source>
</evidence>
<dbReference type="Gene3D" id="2.60.40.10">
    <property type="entry name" value="Immunoglobulins"/>
    <property type="match status" value="1"/>
</dbReference>
<evidence type="ECO:0000313" key="2">
    <source>
        <dbReference type="EMBL" id="MCM2370329.1"/>
    </source>
</evidence>
<dbReference type="Gene3D" id="1.10.1330.10">
    <property type="entry name" value="Dockerin domain"/>
    <property type="match status" value="1"/>
</dbReference>
<evidence type="ECO:0000256" key="1">
    <source>
        <dbReference type="SAM" id="MobiDB-lite"/>
    </source>
</evidence>
<dbReference type="EMBL" id="JAMQBK010000021">
    <property type="protein sequence ID" value="MCM2370329.1"/>
    <property type="molecule type" value="Genomic_DNA"/>
</dbReference>
<feature type="region of interest" description="Disordered" evidence="1">
    <location>
        <begin position="1018"/>
        <end position="1047"/>
    </location>
</feature>
<dbReference type="InterPro" id="IPR013783">
    <property type="entry name" value="Ig-like_fold"/>
</dbReference>
<dbReference type="SUPFAM" id="SSF63446">
    <property type="entry name" value="Type I dockerin domain"/>
    <property type="match status" value="1"/>
</dbReference>
<dbReference type="Pfam" id="PF17963">
    <property type="entry name" value="Big_9"/>
    <property type="match status" value="1"/>
</dbReference>